<feature type="domain" description="Acyltransferase 3" evidence="3">
    <location>
        <begin position="16"/>
        <end position="311"/>
    </location>
</feature>
<name>A0A926I8X2_9FIRM</name>
<evidence type="ECO:0000313" key="4">
    <source>
        <dbReference type="EMBL" id="MBC8568561.1"/>
    </source>
</evidence>
<sequence length="380" mass="43738">MQVISSEETKTRNHLMDNIKGILMISVITAHYLRVGGSFQLSSFDGTVYITAFSFIMQGFLFFSGYFSKNLQKCRDGAVKNFLLPYIIMMPLMFISRYILSGNAELNFFKPSFALWFMLVMFVYRFFLKSIYKIPYIVHISVFLMLISGCIPFLGEELALGRICSFFFFFILGYKCEEKHIEKIRDIPKGIMIIVLIFLGAFSLFMAYGEVWDTEVWQMKECYLAFGMSNFEGIFARLVLAVTALGWIMVLINLAGKKESWLSCIGRNTMTVYLLHIPIRYIIESTGVAGEGNVLYHGILAAAVVLSVYVLSRPVLSLYYNKILYFCYDILIIGAVGKCMNLIHRTYRIAVETRKKYNLGENTDRREGSTPVRYERKSDY</sequence>
<keyword evidence="4" id="KW-0012">Acyltransferase</keyword>
<dbReference type="Pfam" id="PF01757">
    <property type="entry name" value="Acyl_transf_3"/>
    <property type="match status" value="1"/>
</dbReference>
<feature type="transmembrane region" description="Helical" evidence="2">
    <location>
        <begin position="106"/>
        <end position="127"/>
    </location>
</feature>
<organism evidence="4 5">
    <name type="scientific">Lentihominibacter hominis</name>
    <dbReference type="NCBI Taxonomy" id="2763645"/>
    <lineage>
        <taxon>Bacteria</taxon>
        <taxon>Bacillati</taxon>
        <taxon>Bacillota</taxon>
        <taxon>Clostridia</taxon>
        <taxon>Peptostreptococcales</taxon>
        <taxon>Anaerovoracaceae</taxon>
        <taxon>Lentihominibacter</taxon>
    </lineage>
</organism>
<keyword evidence="4" id="KW-0808">Transferase</keyword>
<keyword evidence="5" id="KW-1185">Reference proteome</keyword>
<gene>
    <name evidence="4" type="ORF">H8692_07315</name>
</gene>
<proteinExistence type="predicted"/>
<comment type="caution">
    <text evidence="4">The sequence shown here is derived from an EMBL/GenBank/DDBJ whole genome shotgun (WGS) entry which is preliminary data.</text>
</comment>
<feature type="transmembrane region" description="Helical" evidence="2">
    <location>
        <begin position="234"/>
        <end position="252"/>
    </location>
</feature>
<keyword evidence="2" id="KW-0472">Membrane</keyword>
<keyword evidence="2" id="KW-1133">Transmembrane helix</keyword>
<feature type="transmembrane region" description="Helical" evidence="2">
    <location>
        <begin position="21"/>
        <end position="41"/>
    </location>
</feature>
<feature type="region of interest" description="Disordered" evidence="1">
    <location>
        <begin position="361"/>
        <end position="380"/>
    </location>
</feature>
<feature type="transmembrane region" description="Helical" evidence="2">
    <location>
        <begin position="295"/>
        <end position="311"/>
    </location>
</feature>
<feature type="transmembrane region" description="Helical" evidence="2">
    <location>
        <begin position="189"/>
        <end position="209"/>
    </location>
</feature>
<dbReference type="Proteomes" id="UP000610862">
    <property type="component" value="Unassembled WGS sequence"/>
</dbReference>
<evidence type="ECO:0000256" key="1">
    <source>
        <dbReference type="SAM" id="MobiDB-lite"/>
    </source>
</evidence>
<feature type="transmembrane region" description="Helical" evidence="2">
    <location>
        <begin position="264"/>
        <end position="283"/>
    </location>
</feature>
<protein>
    <submittedName>
        <fullName evidence="4">Acyltransferase</fullName>
    </submittedName>
</protein>
<reference evidence="4" key="1">
    <citation type="submission" date="2020-08" db="EMBL/GenBank/DDBJ databases">
        <title>Genome public.</title>
        <authorList>
            <person name="Liu C."/>
            <person name="Sun Q."/>
        </authorList>
    </citation>
    <scope>NUCLEOTIDE SEQUENCE</scope>
    <source>
        <strain evidence="4">NSJ-24</strain>
    </source>
</reference>
<keyword evidence="2" id="KW-0812">Transmembrane</keyword>
<dbReference type="InterPro" id="IPR002656">
    <property type="entry name" value="Acyl_transf_3_dom"/>
</dbReference>
<dbReference type="InterPro" id="IPR052734">
    <property type="entry name" value="Nod_factor_acetyltransferase"/>
</dbReference>
<dbReference type="GO" id="GO:0016747">
    <property type="term" value="F:acyltransferase activity, transferring groups other than amino-acyl groups"/>
    <property type="evidence" value="ECO:0007669"/>
    <property type="project" value="InterPro"/>
</dbReference>
<evidence type="ECO:0000256" key="2">
    <source>
        <dbReference type="SAM" id="Phobius"/>
    </source>
</evidence>
<dbReference type="RefSeq" id="WP_187525354.1">
    <property type="nucleotide sequence ID" value="NZ_JACRTA010000002.1"/>
</dbReference>
<dbReference type="EMBL" id="JACRTA010000002">
    <property type="protein sequence ID" value="MBC8568561.1"/>
    <property type="molecule type" value="Genomic_DNA"/>
</dbReference>
<dbReference type="AlphaFoldDB" id="A0A926I8X2"/>
<dbReference type="PANTHER" id="PTHR37312:SF1">
    <property type="entry name" value="MEMBRANE-BOUND ACYLTRANSFERASE YKRP-RELATED"/>
    <property type="match status" value="1"/>
</dbReference>
<feature type="compositionally biased region" description="Basic and acidic residues" evidence="1">
    <location>
        <begin position="362"/>
        <end position="380"/>
    </location>
</feature>
<feature type="transmembrane region" description="Helical" evidence="2">
    <location>
        <begin position="47"/>
        <end position="67"/>
    </location>
</feature>
<feature type="transmembrane region" description="Helical" evidence="2">
    <location>
        <begin position="134"/>
        <end position="154"/>
    </location>
</feature>
<evidence type="ECO:0000313" key="5">
    <source>
        <dbReference type="Proteomes" id="UP000610862"/>
    </source>
</evidence>
<dbReference type="PANTHER" id="PTHR37312">
    <property type="entry name" value="MEMBRANE-BOUND ACYLTRANSFERASE YKRP-RELATED"/>
    <property type="match status" value="1"/>
</dbReference>
<feature type="transmembrane region" description="Helical" evidence="2">
    <location>
        <begin position="79"/>
        <end position="100"/>
    </location>
</feature>
<evidence type="ECO:0000259" key="3">
    <source>
        <dbReference type="Pfam" id="PF01757"/>
    </source>
</evidence>
<accession>A0A926I8X2</accession>
<feature type="transmembrane region" description="Helical" evidence="2">
    <location>
        <begin position="160"/>
        <end position="177"/>
    </location>
</feature>